<evidence type="ECO:0000256" key="5">
    <source>
        <dbReference type="ARBA" id="ARBA00022741"/>
    </source>
</evidence>
<dbReference type="PANTHER" id="PTHR43326:SF1">
    <property type="entry name" value="METHIONINE--TRNA LIGASE, MITOCHONDRIAL"/>
    <property type="match status" value="1"/>
</dbReference>
<evidence type="ECO:0000256" key="7">
    <source>
        <dbReference type="ARBA" id="ARBA00022917"/>
    </source>
</evidence>
<sequence>MHRSENSRIPCAMTKRYYITTAIAYPNGKPHMGHAYEAIATDVIARFKRLDGYDVRFLTGTDEHGLKIAQAARAEDVEPRAYVDRMSQPFIALDRQLGISFDRFIRTTDADHKALCQELWTRMAEQGDLYLGRYEGWYSVRDEAYYDEAELVVAEDAAGKPIKLSPQQTPVEWTVEESWFFKLSAYAEPLLKLYAEQPDFIQPISRFNEMRSFVAGGLSDLSMSRTSFDWGVPVPGSPGHVMYVWVDALANYLTGAGGLEGEWWPADLHVIGKDVVRFHTIYWPAFLMSAGIALPKAVFGHGFVLNRGEKMSKSVGNVVDPAAMAERFGVDRLRWFLVREVAFGEDGSYSDEAIIERTNADLANGIGNLAQRSLSMVGKNLDGAMPGPGEAAGLDALNDSLEMLTEAYFAAMNGLQLHKALEAVMGMVAAANGFFAENAPWSLAKTDVGAMANVLHATLDATRRIVLLVQPVMPEASARLLDLLGVASDARDFKDIGVIVDTGTQLPVPQGVFPRWSEAV</sequence>
<keyword evidence="13" id="KW-1185">Reference proteome</keyword>
<evidence type="ECO:0000259" key="11">
    <source>
        <dbReference type="Pfam" id="PF19303"/>
    </source>
</evidence>
<feature type="domain" description="Methionyl/Leucyl tRNA synthetase" evidence="10">
    <location>
        <begin position="17"/>
        <end position="373"/>
    </location>
</feature>
<keyword evidence="3 9" id="KW-0963">Cytoplasm</keyword>
<comment type="caution">
    <text evidence="9">Lacks conserved residue(s) required for the propagation of feature annotation.</text>
</comment>
<feature type="short sequence motif" description="'KMSKS' region" evidence="9">
    <location>
        <begin position="310"/>
        <end position="314"/>
    </location>
</feature>
<evidence type="ECO:0000256" key="6">
    <source>
        <dbReference type="ARBA" id="ARBA00022840"/>
    </source>
</evidence>
<comment type="subunit">
    <text evidence="9">Monomer.</text>
</comment>
<keyword evidence="6 9" id="KW-0067">ATP-binding</keyword>
<dbReference type="InterPro" id="IPR041872">
    <property type="entry name" value="Anticodon_Met"/>
</dbReference>
<dbReference type="PROSITE" id="PS00178">
    <property type="entry name" value="AA_TRNA_LIGASE_I"/>
    <property type="match status" value="1"/>
</dbReference>
<dbReference type="InterPro" id="IPR014729">
    <property type="entry name" value="Rossmann-like_a/b/a_fold"/>
</dbReference>
<dbReference type="Gene3D" id="1.10.730.10">
    <property type="entry name" value="Isoleucyl-tRNA Synthetase, Domain 1"/>
    <property type="match status" value="1"/>
</dbReference>
<dbReference type="PRINTS" id="PR01041">
    <property type="entry name" value="TRNASYNTHMET"/>
</dbReference>
<dbReference type="SUPFAM" id="SSF52374">
    <property type="entry name" value="Nucleotidylyl transferase"/>
    <property type="match status" value="1"/>
</dbReference>
<dbReference type="EMBL" id="BMJM01000002">
    <property type="protein sequence ID" value="GGE04585.1"/>
    <property type="molecule type" value="Genomic_DNA"/>
</dbReference>
<dbReference type="NCBIfam" id="NF008900">
    <property type="entry name" value="PRK12267.1"/>
    <property type="match status" value="1"/>
</dbReference>
<evidence type="ECO:0000256" key="1">
    <source>
        <dbReference type="ARBA" id="ARBA00003314"/>
    </source>
</evidence>
<dbReference type="CDD" id="cd00814">
    <property type="entry name" value="MetRS_core"/>
    <property type="match status" value="1"/>
</dbReference>
<dbReference type="PANTHER" id="PTHR43326">
    <property type="entry name" value="METHIONYL-TRNA SYNTHETASE"/>
    <property type="match status" value="1"/>
</dbReference>
<evidence type="ECO:0000259" key="10">
    <source>
        <dbReference type="Pfam" id="PF09334"/>
    </source>
</evidence>
<evidence type="ECO:0000256" key="3">
    <source>
        <dbReference type="ARBA" id="ARBA00022490"/>
    </source>
</evidence>
<evidence type="ECO:0000313" key="12">
    <source>
        <dbReference type="EMBL" id="GGE04585.1"/>
    </source>
</evidence>
<keyword evidence="5 9" id="KW-0547">Nucleotide-binding</keyword>
<dbReference type="Gene3D" id="2.170.220.10">
    <property type="match status" value="1"/>
</dbReference>
<keyword evidence="4 9" id="KW-0436">Ligase</keyword>
<name>A0A916ZMJ0_9SPHN</name>
<dbReference type="InterPro" id="IPR014758">
    <property type="entry name" value="Met-tRNA_synth"/>
</dbReference>
<gene>
    <name evidence="9 12" type="primary">metG</name>
    <name evidence="12" type="ORF">GCM10011529_08710</name>
</gene>
<accession>A0A916ZMJ0</accession>
<evidence type="ECO:0000256" key="4">
    <source>
        <dbReference type="ARBA" id="ARBA00022598"/>
    </source>
</evidence>
<reference evidence="12" key="2">
    <citation type="submission" date="2020-09" db="EMBL/GenBank/DDBJ databases">
        <authorList>
            <person name="Sun Q."/>
            <person name="Zhou Y."/>
        </authorList>
    </citation>
    <scope>NUCLEOTIDE SEQUENCE</scope>
    <source>
        <strain evidence="12">CGMCC 1.15519</strain>
    </source>
</reference>
<comment type="catalytic activity">
    <reaction evidence="9">
        <text>tRNA(Met) + L-methionine + ATP = L-methionyl-tRNA(Met) + AMP + diphosphate</text>
        <dbReference type="Rhea" id="RHEA:13481"/>
        <dbReference type="Rhea" id="RHEA-COMP:9667"/>
        <dbReference type="Rhea" id="RHEA-COMP:9698"/>
        <dbReference type="ChEBI" id="CHEBI:30616"/>
        <dbReference type="ChEBI" id="CHEBI:33019"/>
        <dbReference type="ChEBI" id="CHEBI:57844"/>
        <dbReference type="ChEBI" id="CHEBI:78442"/>
        <dbReference type="ChEBI" id="CHEBI:78530"/>
        <dbReference type="ChEBI" id="CHEBI:456215"/>
        <dbReference type="EC" id="6.1.1.10"/>
    </reaction>
</comment>
<dbReference type="InterPro" id="IPR009080">
    <property type="entry name" value="tRNAsynth_Ia_anticodon-bd"/>
</dbReference>
<dbReference type="InterPro" id="IPR023457">
    <property type="entry name" value="Met-tRNA_synth_2"/>
</dbReference>
<comment type="caution">
    <text evidence="12">The sequence shown here is derived from an EMBL/GenBank/DDBJ whole genome shotgun (WGS) entry which is preliminary data.</text>
</comment>
<dbReference type="GO" id="GO:0005737">
    <property type="term" value="C:cytoplasm"/>
    <property type="evidence" value="ECO:0007669"/>
    <property type="project" value="UniProtKB-SubCell"/>
</dbReference>
<reference evidence="12" key="1">
    <citation type="journal article" date="2014" name="Int. J. Syst. Evol. Microbiol.">
        <title>Complete genome sequence of Corynebacterium casei LMG S-19264T (=DSM 44701T), isolated from a smear-ripened cheese.</title>
        <authorList>
            <consortium name="US DOE Joint Genome Institute (JGI-PGF)"/>
            <person name="Walter F."/>
            <person name="Albersmeier A."/>
            <person name="Kalinowski J."/>
            <person name="Ruckert C."/>
        </authorList>
    </citation>
    <scope>NUCLEOTIDE SEQUENCE</scope>
    <source>
        <strain evidence="12">CGMCC 1.15519</strain>
    </source>
</reference>
<dbReference type="InterPro" id="IPR015413">
    <property type="entry name" value="Methionyl/Leucyl_tRNA_Synth"/>
</dbReference>
<dbReference type="GO" id="GO:0005524">
    <property type="term" value="F:ATP binding"/>
    <property type="evidence" value="ECO:0007669"/>
    <property type="project" value="UniProtKB-UniRule"/>
</dbReference>
<keyword evidence="8 9" id="KW-0030">Aminoacyl-tRNA synthetase</keyword>
<dbReference type="Proteomes" id="UP000635071">
    <property type="component" value="Unassembled WGS sequence"/>
</dbReference>
<evidence type="ECO:0000256" key="2">
    <source>
        <dbReference type="ARBA" id="ARBA00004496"/>
    </source>
</evidence>
<feature type="domain" description="Methionyl-tRNA synthetase anticodon-binding" evidence="11">
    <location>
        <begin position="395"/>
        <end position="515"/>
    </location>
</feature>
<dbReference type="GO" id="GO:0006431">
    <property type="term" value="P:methionyl-tRNA aminoacylation"/>
    <property type="evidence" value="ECO:0007669"/>
    <property type="project" value="UniProtKB-UniRule"/>
</dbReference>
<dbReference type="Pfam" id="PF09334">
    <property type="entry name" value="tRNA-synt_1g"/>
    <property type="match status" value="1"/>
</dbReference>
<comment type="subcellular location">
    <subcellularLocation>
        <location evidence="2 9">Cytoplasm</location>
    </subcellularLocation>
</comment>
<dbReference type="FunFam" id="2.170.220.10:FF:000002">
    <property type="entry name" value="Methionine--tRNA ligase"/>
    <property type="match status" value="1"/>
</dbReference>
<keyword evidence="7 9" id="KW-0648">Protein biosynthesis</keyword>
<dbReference type="SUPFAM" id="SSF47323">
    <property type="entry name" value="Anticodon-binding domain of a subclass of class I aminoacyl-tRNA synthetases"/>
    <property type="match status" value="1"/>
</dbReference>
<evidence type="ECO:0000256" key="9">
    <source>
        <dbReference type="HAMAP-Rule" id="MF_01228"/>
    </source>
</evidence>
<dbReference type="NCBIfam" id="TIGR00398">
    <property type="entry name" value="metG"/>
    <property type="match status" value="1"/>
</dbReference>
<protein>
    <recommendedName>
        <fullName evidence="9">Methionine--tRNA ligase</fullName>
        <ecNumber evidence="9">6.1.1.10</ecNumber>
    </recommendedName>
    <alternativeName>
        <fullName evidence="9">Methionyl-tRNA synthetase</fullName>
        <shortName evidence="9">MetRS</shortName>
    </alternativeName>
</protein>
<dbReference type="EC" id="6.1.1.10" evidence="9"/>
<comment type="function">
    <text evidence="1 9">Is required not only for elongation of protein synthesis but also for the initiation of all mRNA translation through initiator tRNA(fMet) aminoacylation.</text>
</comment>
<dbReference type="InterPro" id="IPR001412">
    <property type="entry name" value="aa-tRNA-synth_I_CS"/>
</dbReference>
<organism evidence="12 13">
    <name type="scientific">Sandarakinorhabdus glacialis</name>
    <dbReference type="NCBI Taxonomy" id="1614636"/>
    <lineage>
        <taxon>Bacteria</taxon>
        <taxon>Pseudomonadati</taxon>
        <taxon>Pseudomonadota</taxon>
        <taxon>Alphaproteobacteria</taxon>
        <taxon>Sphingomonadales</taxon>
        <taxon>Sphingosinicellaceae</taxon>
        <taxon>Sandarakinorhabdus</taxon>
    </lineage>
</organism>
<dbReference type="HAMAP" id="MF_01228">
    <property type="entry name" value="Met_tRNA_synth_type2"/>
    <property type="match status" value="1"/>
</dbReference>
<evidence type="ECO:0000256" key="8">
    <source>
        <dbReference type="ARBA" id="ARBA00023146"/>
    </source>
</evidence>
<dbReference type="Pfam" id="PF19303">
    <property type="entry name" value="Anticodon_3"/>
    <property type="match status" value="1"/>
</dbReference>
<comment type="similarity">
    <text evidence="9">Belongs to the class-I aminoacyl-tRNA synthetase family. MetG type 2B subfamily.</text>
</comment>
<dbReference type="GO" id="GO:0004825">
    <property type="term" value="F:methionine-tRNA ligase activity"/>
    <property type="evidence" value="ECO:0007669"/>
    <property type="project" value="UniProtKB-UniRule"/>
</dbReference>
<evidence type="ECO:0000313" key="13">
    <source>
        <dbReference type="Proteomes" id="UP000635071"/>
    </source>
</evidence>
<dbReference type="AlphaFoldDB" id="A0A916ZMJ0"/>
<dbReference type="InterPro" id="IPR033911">
    <property type="entry name" value="MetRS_core"/>
</dbReference>
<dbReference type="CDD" id="cd07957">
    <property type="entry name" value="Anticodon_Ia_Met"/>
    <property type="match status" value="1"/>
</dbReference>
<proteinExistence type="inferred from homology"/>
<dbReference type="Gene3D" id="3.40.50.620">
    <property type="entry name" value="HUPs"/>
    <property type="match status" value="1"/>
</dbReference>